<evidence type="ECO:0000256" key="5">
    <source>
        <dbReference type="ARBA" id="ARBA00023136"/>
    </source>
</evidence>
<keyword evidence="2" id="KW-0813">Transport</keyword>
<dbReference type="PANTHER" id="PTHR42718:SF9">
    <property type="entry name" value="MAJOR FACILITATOR SUPERFAMILY MULTIDRUG TRANSPORTER MFSC"/>
    <property type="match status" value="1"/>
</dbReference>
<feature type="transmembrane region" description="Helical" evidence="6">
    <location>
        <begin position="298"/>
        <end position="324"/>
    </location>
</feature>
<reference evidence="8 9" key="1">
    <citation type="submission" date="2020-08" db="EMBL/GenBank/DDBJ databases">
        <title>Sequencing the genomes of 1000 actinobacteria strains.</title>
        <authorList>
            <person name="Klenk H.-P."/>
        </authorList>
    </citation>
    <scope>NUCLEOTIDE SEQUENCE [LARGE SCALE GENOMIC DNA]</scope>
    <source>
        <strain evidence="8 9">DSM 23694</strain>
    </source>
</reference>
<dbReference type="CDD" id="cd17321">
    <property type="entry name" value="MFS_MMR_MDR_like"/>
    <property type="match status" value="1"/>
</dbReference>
<dbReference type="AlphaFoldDB" id="A0A7W8YA87"/>
<dbReference type="EMBL" id="JACHBL010000001">
    <property type="protein sequence ID" value="MBB5597804.1"/>
    <property type="molecule type" value="Genomic_DNA"/>
</dbReference>
<proteinExistence type="predicted"/>
<feature type="transmembrane region" description="Helical" evidence="6">
    <location>
        <begin position="389"/>
        <end position="415"/>
    </location>
</feature>
<dbReference type="Pfam" id="PF07690">
    <property type="entry name" value="MFS_1"/>
    <property type="match status" value="1"/>
</dbReference>
<evidence type="ECO:0000259" key="7">
    <source>
        <dbReference type="PROSITE" id="PS50850"/>
    </source>
</evidence>
<dbReference type="InterPro" id="IPR020846">
    <property type="entry name" value="MFS_dom"/>
</dbReference>
<feature type="transmembrane region" description="Helical" evidence="6">
    <location>
        <begin position="330"/>
        <end position="352"/>
    </location>
</feature>
<evidence type="ECO:0000256" key="1">
    <source>
        <dbReference type="ARBA" id="ARBA00004651"/>
    </source>
</evidence>
<gene>
    <name evidence="8" type="ORF">BKA12_000884</name>
</gene>
<dbReference type="PROSITE" id="PS50850">
    <property type="entry name" value="MFS"/>
    <property type="match status" value="1"/>
</dbReference>
<keyword evidence="3 6" id="KW-0812">Transmembrane</keyword>
<dbReference type="PROSITE" id="PS00216">
    <property type="entry name" value="SUGAR_TRANSPORT_1"/>
    <property type="match status" value="1"/>
</dbReference>
<feature type="transmembrane region" description="Helical" evidence="6">
    <location>
        <begin position="145"/>
        <end position="168"/>
    </location>
</feature>
<dbReference type="InterPro" id="IPR011701">
    <property type="entry name" value="MFS"/>
</dbReference>
<feature type="transmembrane region" description="Helical" evidence="6">
    <location>
        <begin position="258"/>
        <end position="277"/>
    </location>
</feature>
<dbReference type="GO" id="GO:0022857">
    <property type="term" value="F:transmembrane transporter activity"/>
    <property type="evidence" value="ECO:0007669"/>
    <property type="project" value="InterPro"/>
</dbReference>
<name>A0A7W8YA87_9MICC</name>
<feature type="transmembrane region" description="Helical" evidence="6">
    <location>
        <begin position="208"/>
        <end position="228"/>
    </location>
</feature>
<sequence length="549" mass="56318">MSSPEGLTMDRQAAPSRRDWLGLGVLSAGLGLIVLDGTIVGVALPNIMADLRLTLSDAQWVSSIYAVILAALLLTTGRLADRWGRKRVFLAGLVVFAAGSALAAAAASSSFLLSARALQAVGAALIMPSTLSTVNAVFRGKYRATAFGVWGAVISGAAAIGPLAGGALTQWLSWHWIFLVNIPLVALIIGLAIYAVPETSSDRSEHGTDVLGAALSALGFGLLVFGIIEGPDIGWWAPTASLPIFGLEWSTTAPLSPVPIALMGAAISLVTFVAWESRRAEFSRTAILNVRLFKLPTFSWGNLTATIVTMGEFALIFVLPLFLINVLDYSVLKAGAVLAALAIGAFLSGAAARHLAAKFGAPETVLVGLALEVAGVVALGLFLSAEMSVWVLAVTLAIYGLGLGLASAQLTGTVLRDVDVAESGQASATQSTVRQIGSAVGTAISGAVLSLALALVVPSALASVAVADPVANQLTDTVRQSAGAVIVQLRAQGSASPFGDNSGDVIRVLSDAFASATQWSLAVSAIILFIGLIGAWKLRQASRIGATES</sequence>
<dbReference type="PANTHER" id="PTHR42718">
    <property type="entry name" value="MAJOR FACILITATOR SUPERFAMILY MULTIDRUG TRANSPORTER MFSC"/>
    <property type="match status" value="1"/>
</dbReference>
<feature type="transmembrane region" description="Helical" evidence="6">
    <location>
        <begin position="58"/>
        <end position="76"/>
    </location>
</feature>
<evidence type="ECO:0000256" key="3">
    <source>
        <dbReference type="ARBA" id="ARBA00022692"/>
    </source>
</evidence>
<dbReference type="InterPro" id="IPR036259">
    <property type="entry name" value="MFS_trans_sf"/>
</dbReference>
<dbReference type="Proteomes" id="UP000523863">
    <property type="component" value="Unassembled WGS sequence"/>
</dbReference>
<evidence type="ECO:0000256" key="2">
    <source>
        <dbReference type="ARBA" id="ARBA00022448"/>
    </source>
</evidence>
<keyword evidence="4 6" id="KW-1133">Transmembrane helix</keyword>
<feature type="transmembrane region" description="Helical" evidence="6">
    <location>
        <begin position="364"/>
        <end position="383"/>
    </location>
</feature>
<dbReference type="RefSeq" id="WP_183640982.1">
    <property type="nucleotide sequence ID" value="NZ_JACHBL010000001.1"/>
</dbReference>
<feature type="transmembrane region" description="Helical" evidence="6">
    <location>
        <begin position="174"/>
        <end position="196"/>
    </location>
</feature>
<feature type="domain" description="Major facilitator superfamily (MFS) profile" evidence="7">
    <location>
        <begin position="22"/>
        <end position="543"/>
    </location>
</feature>
<dbReference type="SUPFAM" id="SSF103473">
    <property type="entry name" value="MFS general substrate transporter"/>
    <property type="match status" value="1"/>
</dbReference>
<dbReference type="Gene3D" id="1.20.1250.20">
    <property type="entry name" value="MFS general substrate transporter like domains"/>
    <property type="match status" value="1"/>
</dbReference>
<feature type="transmembrane region" description="Helical" evidence="6">
    <location>
        <begin position="519"/>
        <end position="536"/>
    </location>
</feature>
<dbReference type="Gene3D" id="1.20.1720.10">
    <property type="entry name" value="Multidrug resistance protein D"/>
    <property type="match status" value="1"/>
</dbReference>
<organism evidence="8 9">
    <name type="scientific">Neomicrococcus lactis</name>
    <dbReference type="NCBI Taxonomy" id="732241"/>
    <lineage>
        <taxon>Bacteria</taxon>
        <taxon>Bacillati</taxon>
        <taxon>Actinomycetota</taxon>
        <taxon>Actinomycetes</taxon>
        <taxon>Micrococcales</taxon>
        <taxon>Micrococcaceae</taxon>
        <taxon>Neomicrococcus</taxon>
    </lineage>
</organism>
<feature type="transmembrane region" description="Helical" evidence="6">
    <location>
        <begin position="117"/>
        <end position="138"/>
    </location>
</feature>
<feature type="transmembrane region" description="Helical" evidence="6">
    <location>
        <begin position="20"/>
        <end position="46"/>
    </location>
</feature>
<keyword evidence="5 6" id="KW-0472">Membrane</keyword>
<evidence type="ECO:0000256" key="4">
    <source>
        <dbReference type="ARBA" id="ARBA00022989"/>
    </source>
</evidence>
<dbReference type="InterPro" id="IPR005829">
    <property type="entry name" value="Sugar_transporter_CS"/>
</dbReference>
<feature type="transmembrane region" description="Helical" evidence="6">
    <location>
        <begin position="88"/>
        <end position="111"/>
    </location>
</feature>
<evidence type="ECO:0000313" key="8">
    <source>
        <dbReference type="EMBL" id="MBB5597804.1"/>
    </source>
</evidence>
<dbReference type="GO" id="GO:0005886">
    <property type="term" value="C:plasma membrane"/>
    <property type="evidence" value="ECO:0007669"/>
    <property type="project" value="UniProtKB-SubCell"/>
</dbReference>
<comment type="caution">
    <text evidence="8">The sequence shown here is derived from an EMBL/GenBank/DDBJ whole genome shotgun (WGS) entry which is preliminary data.</text>
</comment>
<protein>
    <submittedName>
        <fullName evidence="8">EmrB/QacA subfamily drug resistance transporter</fullName>
    </submittedName>
</protein>
<keyword evidence="9" id="KW-1185">Reference proteome</keyword>
<accession>A0A7W8YA87</accession>
<evidence type="ECO:0000256" key="6">
    <source>
        <dbReference type="SAM" id="Phobius"/>
    </source>
</evidence>
<feature type="transmembrane region" description="Helical" evidence="6">
    <location>
        <begin position="436"/>
        <end position="457"/>
    </location>
</feature>
<evidence type="ECO:0000313" key="9">
    <source>
        <dbReference type="Proteomes" id="UP000523863"/>
    </source>
</evidence>
<comment type="subcellular location">
    <subcellularLocation>
        <location evidence="1">Cell membrane</location>
        <topology evidence="1">Multi-pass membrane protein</topology>
    </subcellularLocation>
</comment>